<dbReference type="Gene3D" id="1.10.3720.10">
    <property type="entry name" value="MetI-like"/>
    <property type="match status" value="1"/>
</dbReference>
<dbReference type="EMBL" id="VIWP01000014">
    <property type="protein sequence ID" value="TWF46434.1"/>
    <property type="molecule type" value="Genomic_DNA"/>
</dbReference>
<dbReference type="Pfam" id="PF00528">
    <property type="entry name" value="BPD_transp_1"/>
    <property type="match status" value="1"/>
</dbReference>
<proteinExistence type="inferred from homology"/>
<keyword evidence="11" id="KW-1185">Reference proteome</keyword>
<keyword evidence="4" id="KW-0997">Cell inner membrane</keyword>
<keyword evidence="6 8" id="KW-1133">Transmembrane helix</keyword>
<protein>
    <submittedName>
        <fullName evidence="10">Putative spermidine/putrescine transport system permease protein</fullName>
    </submittedName>
</protein>
<name>A0A561Q7S1_9HYPH</name>
<dbReference type="GO" id="GO:0055085">
    <property type="term" value="P:transmembrane transport"/>
    <property type="evidence" value="ECO:0007669"/>
    <property type="project" value="InterPro"/>
</dbReference>
<feature type="transmembrane region" description="Helical" evidence="8">
    <location>
        <begin position="114"/>
        <end position="137"/>
    </location>
</feature>
<feature type="transmembrane region" description="Helical" evidence="8">
    <location>
        <begin position="198"/>
        <end position="216"/>
    </location>
</feature>
<dbReference type="GO" id="GO:0005886">
    <property type="term" value="C:plasma membrane"/>
    <property type="evidence" value="ECO:0007669"/>
    <property type="project" value="UniProtKB-SubCell"/>
</dbReference>
<dbReference type="AlphaFoldDB" id="A0A561Q7S1"/>
<dbReference type="RefSeq" id="WP_145643036.1">
    <property type="nucleotide sequence ID" value="NZ_VIWP01000014.1"/>
</dbReference>
<dbReference type="PANTHER" id="PTHR43357">
    <property type="entry name" value="INNER MEMBRANE ABC TRANSPORTER PERMEASE PROTEIN YDCV"/>
    <property type="match status" value="1"/>
</dbReference>
<dbReference type="SUPFAM" id="SSF161098">
    <property type="entry name" value="MetI-like"/>
    <property type="match status" value="1"/>
</dbReference>
<evidence type="ECO:0000259" key="9">
    <source>
        <dbReference type="PROSITE" id="PS50928"/>
    </source>
</evidence>
<accession>A0A561Q7S1</accession>
<dbReference type="PROSITE" id="PS50928">
    <property type="entry name" value="ABC_TM1"/>
    <property type="match status" value="1"/>
</dbReference>
<evidence type="ECO:0000256" key="6">
    <source>
        <dbReference type="ARBA" id="ARBA00022989"/>
    </source>
</evidence>
<dbReference type="InterPro" id="IPR000515">
    <property type="entry name" value="MetI-like"/>
</dbReference>
<evidence type="ECO:0000256" key="8">
    <source>
        <dbReference type="RuleBase" id="RU363032"/>
    </source>
</evidence>
<evidence type="ECO:0000256" key="5">
    <source>
        <dbReference type="ARBA" id="ARBA00022692"/>
    </source>
</evidence>
<dbReference type="OrthoDB" id="8156137at2"/>
<feature type="transmembrane region" description="Helical" evidence="8">
    <location>
        <begin position="76"/>
        <end position="102"/>
    </location>
</feature>
<dbReference type="InterPro" id="IPR035906">
    <property type="entry name" value="MetI-like_sf"/>
</dbReference>
<feature type="domain" description="ABC transmembrane type-1" evidence="9">
    <location>
        <begin position="79"/>
        <end position="267"/>
    </location>
</feature>
<gene>
    <name evidence="10" type="ORF">FHW37_1143</name>
</gene>
<keyword evidence="3" id="KW-1003">Cell membrane</keyword>
<comment type="caution">
    <text evidence="10">The sequence shown here is derived from an EMBL/GenBank/DDBJ whole genome shotgun (WGS) entry which is preliminary data.</text>
</comment>
<dbReference type="CDD" id="cd06261">
    <property type="entry name" value="TM_PBP2"/>
    <property type="match status" value="1"/>
</dbReference>
<keyword evidence="2 8" id="KW-0813">Transport</keyword>
<evidence type="ECO:0000256" key="2">
    <source>
        <dbReference type="ARBA" id="ARBA00022448"/>
    </source>
</evidence>
<evidence type="ECO:0000256" key="7">
    <source>
        <dbReference type="ARBA" id="ARBA00023136"/>
    </source>
</evidence>
<comment type="similarity">
    <text evidence="8">Belongs to the binding-protein-dependent transport system permease family.</text>
</comment>
<evidence type="ECO:0000313" key="11">
    <source>
        <dbReference type="Proteomes" id="UP000320653"/>
    </source>
</evidence>
<evidence type="ECO:0000313" key="10">
    <source>
        <dbReference type="EMBL" id="TWF46434.1"/>
    </source>
</evidence>
<organism evidence="10 11">
    <name type="scientific">Neorhizobium alkalisoli</name>
    <dbReference type="NCBI Taxonomy" id="528178"/>
    <lineage>
        <taxon>Bacteria</taxon>
        <taxon>Pseudomonadati</taxon>
        <taxon>Pseudomonadota</taxon>
        <taxon>Alphaproteobacteria</taxon>
        <taxon>Hyphomicrobiales</taxon>
        <taxon>Rhizobiaceae</taxon>
        <taxon>Rhizobium/Agrobacterium group</taxon>
        <taxon>Neorhizobium</taxon>
    </lineage>
</organism>
<evidence type="ECO:0000256" key="4">
    <source>
        <dbReference type="ARBA" id="ARBA00022519"/>
    </source>
</evidence>
<evidence type="ECO:0000256" key="1">
    <source>
        <dbReference type="ARBA" id="ARBA00004429"/>
    </source>
</evidence>
<reference evidence="10 11" key="1">
    <citation type="submission" date="2019-06" db="EMBL/GenBank/DDBJ databases">
        <title>Sorghum-associated microbial communities from plants grown in Nebraska, USA.</title>
        <authorList>
            <person name="Schachtman D."/>
        </authorList>
    </citation>
    <scope>NUCLEOTIDE SEQUENCE [LARGE SCALE GENOMIC DNA]</scope>
    <source>
        <strain evidence="10 11">1225</strain>
    </source>
</reference>
<feature type="transmembrane region" description="Helical" evidence="8">
    <location>
        <begin position="23"/>
        <end position="56"/>
    </location>
</feature>
<evidence type="ECO:0000256" key="3">
    <source>
        <dbReference type="ARBA" id="ARBA00022475"/>
    </source>
</evidence>
<feature type="transmembrane region" description="Helical" evidence="8">
    <location>
        <begin position="143"/>
        <end position="162"/>
    </location>
</feature>
<dbReference type="PANTHER" id="PTHR43357:SF4">
    <property type="entry name" value="INNER MEMBRANE ABC TRANSPORTER PERMEASE PROTEIN YDCV"/>
    <property type="match status" value="1"/>
</dbReference>
<dbReference type="Proteomes" id="UP000320653">
    <property type="component" value="Unassembled WGS sequence"/>
</dbReference>
<keyword evidence="7 8" id="KW-0472">Membrane</keyword>
<keyword evidence="5 8" id="KW-0812">Transmembrane</keyword>
<comment type="subcellular location">
    <subcellularLocation>
        <location evidence="1">Cell inner membrane</location>
        <topology evidence="1">Multi-pass membrane protein</topology>
    </subcellularLocation>
    <subcellularLocation>
        <location evidence="8">Cell membrane</location>
        <topology evidence="8">Multi-pass membrane protein</topology>
    </subcellularLocation>
</comment>
<feature type="transmembrane region" description="Helical" evidence="8">
    <location>
        <begin position="248"/>
        <end position="271"/>
    </location>
</feature>
<sequence length="279" mass="29908">MTTIVTTPQVIERRQKGPGWGQVLLAAYVLLFFAFLLLPIAIVVLVSFSSSSFIVFPMPGFSTQWYYRIVEYRPFMQSLLVSVEIALLSALAGTVLGVPAAIWAVRANTNAAQVFTNVMLAPISVPAILLGFSLLYMLSALTLGVSFLSLLITHTVVAIPYISRTVLAVYRGIPADYEEAAAVLGASRAQIFFQITMPLIKPGIFAGALFSVLISLDNLPLSFFFGGASSSSLPVVMLSYMQNQFDPSIAAIATVQMLIAIVALGIVNAIYGVDKLTAA</sequence>